<evidence type="ECO:0000313" key="2">
    <source>
        <dbReference type="EMBL" id="PAU50053.1"/>
    </source>
</evidence>
<gene>
    <name evidence="2" type="ORF">CK936_04560</name>
</gene>
<evidence type="ECO:0000259" key="1">
    <source>
        <dbReference type="SMART" id="SM00943"/>
    </source>
</evidence>
<comment type="caution">
    <text evidence="2">The sequence shown here is derived from an EMBL/GenBank/DDBJ whole genome shotgun (WGS) entry which is preliminary data.</text>
</comment>
<accession>A0A2A2DC51</accession>
<dbReference type="Proteomes" id="UP000218944">
    <property type="component" value="Unassembled WGS sequence"/>
</dbReference>
<reference evidence="2 3" key="1">
    <citation type="submission" date="2017-08" db="EMBL/GenBank/DDBJ databases">
        <title>Genome sequence of Streptomyces albireticuli NRRL B-1670.</title>
        <authorList>
            <person name="Graham D.E."/>
            <person name="Mahan K.M."/>
            <person name="Klingeman D.M."/>
            <person name="Hettich R.L."/>
            <person name="Parry R.J."/>
            <person name="Spain J.C."/>
        </authorList>
    </citation>
    <scope>NUCLEOTIDE SEQUENCE [LARGE SCALE GENOMIC DNA]</scope>
    <source>
        <strain evidence="2 3">NRRL B-1670</strain>
    </source>
</reference>
<dbReference type="SUPFAM" id="SSF56747">
    <property type="entry name" value="Prim-pol domain"/>
    <property type="match status" value="1"/>
</dbReference>
<dbReference type="SMART" id="SM00943">
    <property type="entry name" value="Prim-Pol"/>
    <property type="match status" value="1"/>
</dbReference>
<proteinExistence type="predicted"/>
<dbReference type="InterPro" id="IPR015330">
    <property type="entry name" value="DNA_primase/pol_bifunc_N"/>
</dbReference>
<dbReference type="EMBL" id="NSJV01000087">
    <property type="protein sequence ID" value="PAU50053.1"/>
    <property type="molecule type" value="Genomic_DNA"/>
</dbReference>
<keyword evidence="3" id="KW-1185">Reference proteome</keyword>
<name>A0A2A2DC51_9ACTN</name>
<protein>
    <submittedName>
        <fullName evidence="2">DNA primase</fullName>
    </submittedName>
</protein>
<sequence>MSAGQVATALELAALGVPVFPLRGKRPLALCPACEGNRCGGRPHMRSKGLCRCPRPCHGWAAATTDRGVITSPAWAPAWRQADGVGWHPGGAFTQGVTVVDLDDAAAVTWARATLPATRTVQTSRGEHWLYLGGMTSSNAVRPGVDLKSRMAYAVWRGRGTGQMVRLPEAVRVLGSREEATSSSSSSGRIVLSAPRPAAASSVRTSWEREVTTGCRHTEGYVSRGVELARQHITAHRTNGAGTATYGRARAIASAHRDCPGPCPLTGVWQALKDAAVSVGVPEEYAVRQVRQGIAAA</sequence>
<dbReference type="RefSeq" id="WP_095579151.1">
    <property type="nucleotide sequence ID" value="NZ_JAJQQQ010000013.1"/>
</dbReference>
<feature type="domain" description="DNA primase/polymerase bifunctional N-terminal" evidence="1">
    <location>
        <begin position="9"/>
        <end position="171"/>
    </location>
</feature>
<dbReference type="AlphaFoldDB" id="A0A2A2DC51"/>
<evidence type="ECO:0000313" key="3">
    <source>
        <dbReference type="Proteomes" id="UP000218944"/>
    </source>
</evidence>
<organism evidence="2 3">
    <name type="scientific">Streptomyces albireticuli</name>
    <dbReference type="NCBI Taxonomy" id="1940"/>
    <lineage>
        <taxon>Bacteria</taxon>
        <taxon>Bacillati</taxon>
        <taxon>Actinomycetota</taxon>
        <taxon>Actinomycetes</taxon>
        <taxon>Kitasatosporales</taxon>
        <taxon>Streptomycetaceae</taxon>
        <taxon>Streptomyces</taxon>
    </lineage>
</organism>
<dbReference type="Pfam" id="PF09250">
    <property type="entry name" value="Prim-Pol"/>
    <property type="match status" value="1"/>
</dbReference>